<feature type="domain" description="Periplasmic binding protein" evidence="5">
    <location>
        <begin position="49"/>
        <end position="309"/>
    </location>
</feature>
<feature type="signal peptide" evidence="4">
    <location>
        <begin position="1"/>
        <end position="36"/>
    </location>
</feature>
<evidence type="ECO:0000256" key="4">
    <source>
        <dbReference type="SAM" id="SignalP"/>
    </source>
</evidence>
<dbReference type="PROSITE" id="PS51257">
    <property type="entry name" value="PROKAR_LIPOPROTEIN"/>
    <property type="match status" value="1"/>
</dbReference>
<evidence type="ECO:0000256" key="2">
    <source>
        <dbReference type="ARBA" id="ARBA00007639"/>
    </source>
</evidence>
<organism evidence="6 7">
    <name type="scientific">Conexibacter stalactiti</name>
    <dbReference type="NCBI Taxonomy" id="1940611"/>
    <lineage>
        <taxon>Bacteria</taxon>
        <taxon>Bacillati</taxon>
        <taxon>Actinomycetota</taxon>
        <taxon>Thermoleophilia</taxon>
        <taxon>Solirubrobacterales</taxon>
        <taxon>Conexibacteraceae</taxon>
        <taxon>Conexibacter</taxon>
    </lineage>
</organism>
<feature type="chain" id="PRO_5046551089" evidence="4">
    <location>
        <begin position="37"/>
        <end position="356"/>
    </location>
</feature>
<gene>
    <name evidence="6" type="ORF">R7226_14755</name>
</gene>
<evidence type="ECO:0000313" key="7">
    <source>
        <dbReference type="Proteomes" id="UP001284601"/>
    </source>
</evidence>
<dbReference type="Proteomes" id="UP001284601">
    <property type="component" value="Unassembled WGS sequence"/>
</dbReference>
<comment type="subcellular location">
    <subcellularLocation>
        <location evidence="1">Cell envelope</location>
    </subcellularLocation>
</comment>
<dbReference type="PANTHER" id="PTHR46847:SF1">
    <property type="entry name" value="D-ALLOSE-BINDING PERIPLASMIC PROTEIN-RELATED"/>
    <property type="match status" value="1"/>
</dbReference>
<keyword evidence="3 4" id="KW-0732">Signal</keyword>
<dbReference type="PANTHER" id="PTHR46847">
    <property type="entry name" value="D-ALLOSE-BINDING PERIPLASMIC PROTEIN-RELATED"/>
    <property type="match status" value="1"/>
</dbReference>
<keyword evidence="7" id="KW-1185">Reference proteome</keyword>
<evidence type="ECO:0000256" key="1">
    <source>
        <dbReference type="ARBA" id="ARBA00004196"/>
    </source>
</evidence>
<dbReference type="InterPro" id="IPR028082">
    <property type="entry name" value="Peripla_BP_I"/>
</dbReference>
<dbReference type="SUPFAM" id="SSF53822">
    <property type="entry name" value="Periplasmic binding protein-like I"/>
    <property type="match status" value="1"/>
</dbReference>
<evidence type="ECO:0000313" key="6">
    <source>
        <dbReference type="EMBL" id="MDW5595607.1"/>
    </source>
</evidence>
<proteinExistence type="inferred from homology"/>
<sequence>MLFTPLRRRLPLLAAVAAVALTAAGCGSSSSSSTGAATTRADPTGRFTIGYDVYWLGNSWSTQLAEEFRAAVERNGDSIEDVVYTQSDNQVQKQISNIQSMISRRVDAIIMTPISPSASVPVIQQANRAGIPVTLVAGMADTRDTAAEVRADDIVFGRTGAEWLVRKLGGRGNIYVLNGLPGFSTDTLRWKGAKDVFDRYPDIKVVADAHAAWDTARAKTAVSNMLAAHPDVDGVWSQGGAMTLGAIQAFRAAGHPLVPMTGENNNGLMKVWDRLARSGDRSFDSIGVVNPTWVGSEALTQTLNLLRGDEVRKVNLVNPEPITAGTLDRYVRTDLPDSFWVDTRLDDAQIRALFDR</sequence>
<comment type="caution">
    <text evidence="6">The sequence shown here is derived from an EMBL/GenBank/DDBJ whole genome shotgun (WGS) entry which is preliminary data.</text>
</comment>
<evidence type="ECO:0000259" key="5">
    <source>
        <dbReference type="Pfam" id="PF13407"/>
    </source>
</evidence>
<dbReference type="Gene3D" id="3.40.50.2300">
    <property type="match status" value="2"/>
</dbReference>
<reference evidence="7" key="1">
    <citation type="submission" date="2023-07" db="EMBL/GenBank/DDBJ databases">
        <title>Conexibacter stalactiti sp. nov., isolated from stalactites in a lava cave and emended description of the genus Conexibacter.</title>
        <authorList>
            <person name="Lee S.D."/>
        </authorList>
    </citation>
    <scope>NUCLEOTIDE SEQUENCE [LARGE SCALE GENOMIC DNA]</scope>
    <source>
        <strain evidence="7">KCTC 39840</strain>
    </source>
</reference>
<dbReference type="Pfam" id="PF13407">
    <property type="entry name" value="Peripla_BP_4"/>
    <property type="match status" value="1"/>
</dbReference>
<name>A0ABU4HQL2_9ACTN</name>
<evidence type="ECO:0000256" key="3">
    <source>
        <dbReference type="ARBA" id="ARBA00022729"/>
    </source>
</evidence>
<dbReference type="CDD" id="cd19996">
    <property type="entry name" value="PBP1_ABC_sugar_binding-like"/>
    <property type="match status" value="1"/>
</dbReference>
<dbReference type="RefSeq" id="WP_318597943.1">
    <property type="nucleotide sequence ID" value="NZ_JAWSTH010000036.1"/>
</dbReference>
<accession>A0ABU4HQL2</accession>
<dbReference type="InterPro" id="IPR025997">
    <property type="entry name" value="SBP_2_dom"/>
</dbReference>
<comment type="similarity">
    <text evidence="2">Belongs to the bacterial solute-binding protein 2 family.</text>
</comment>
<protein>
    <submittedName>
        <fullName evidence="6">ABC transporter substrate-binding protein</fullName>
    </submittedName>
</protein>
<reference evidence="6 7" key="2">
    <citation type="submission" date="2023-10" db="EMBL/GenBank/DDBJ databases">
        <authorList>
            <person name="Han X.F."/>
        </authorList>
    </citation>
    <scope>NUCLEOTIDE SEQUENCE [LARGE SCALE GENOMIC DNA]</scope>
    <source>
        <strain evidence="6 7">KCTC 39840</strain>
    </source>
</reference>
<dbReference type="EMBL" id="JAWSTH010000036">
    <property type="protein sequence ID" value="MDW5595607.1"/>
    <property type="molecule type" value="Genomic_DNA"/>
</dbReference>